<dbReference type="EMBL" id="OW240924">
    <property type="protein sequence ID" value="CAH2326940.1"/>
    <property type="molecule type" value="Genomic_DNA"/>
</dbReference>
<reference evidence="1" key="1">
    <citation type="submission" date="2022-03" db="EMBL/GenBank/DDBJ databases">
        <authorList>
            <person name="Alioto T."/>
            <person name="Alioto T."/>
            <person name="Gomez Garrido J."/>
        </authorList>
    </citation>
    <scope>NUCLEOTIDE SEQUENCE</scope>
</reference>
<sequence length="103" mass="11344">MPLRSMHFLYGSSSKRLCHKVCSDTGSSLGILTRSRVLTRAGGLTEPIPVPTQMGRSTQNLAVGAPAEARDMSTMLQMQVHFDLAASDQPRTHYQHPYYQGLP</sequence>
<dbReference type="Proteomes" id="UP001295444">
    <property type="component" value="Chromosome 13"/>
</dbReference>
<keyword evidence="2" id="KW-1185">Reference proteome</keyword>
<evidence type="ECO:0000313" key="1">
    <source>
        <dbReference type="EMBL" id="CAH2326940.1"/>
    </source>
</evidence>
<proteinExistence type="predicted"/>
<protein>
    <submittedName>
        <fullName evidence="1">Uncharacterized protein</fullName>
    </submittedName>
</protein>
<evidence type="ECO:0000313" key="2">
    <source>
        <dbReference type="Proteomes" id="UP001295444"/>
    </source>
</evidence>
<name>A0AAD1TMT7_PELCU</name>
<dbReference type="AlphaFoldDB" id="A0AAD1TMT7"/>
<accession>A0AAD1TMT7</accession>
<gene>
    <name evidence="1" type="ORF">PECUL_23A050795</name>
</gene>
<organism evidence="1 2">
    <name type="scientific">Pelobates cultripes</name>
    <name type="common">Western spadefoot toad</name>
    <dbReference type="NCBI Taxonomy" id="61616"/>
    <lineage>
        <taxon>Eukaryota</taxon>
        <taxon>Metazoa</taxon>
        <taxon>Chordata</taxon>
        <taxon>Craniata</taxon>
        <taxon>Vertebrata</taxon>
        <taxon>Euteleostomi</taxon>
        <taxon>Amphibia</taxon>
        <taxon>Batrachia</taxon>
        <taxon>Anura</taxon>
        <taxon>Pelobatoidea</taxon>
        <taxon>Pelobatidae</taxon>
        <taxon>Pelobates</taxon>
    </lineage>
</organism>